<sequence>MEMSRLAKELLTLKEGEKRTVYTSEDGTQVTVKHTGKISEKDFAVGLTIPNEPDFNPTHIRLLVDLYIKRESNPGGFEKLFKAFEEMFSGEDPVEIKDEVKDIDFPMHLDSSETNLYYTQLLMIEQDLNYGPNSAKPSKCDPPRDYLMRFVRWIASGEATIDRVIFGAVRRFPAPEKFANKKSTK</sequence>
<comment type="caution">
    <text evidence="1">The sequence shown here is derived from an EMBL/GenBank/DDBJ whole genome shotgun (WGS) entry which is preliminary data.</text>
</comment>
<dbReference type="AlphaFoldDB" id="A0A1F5DPJ5"/>
<accession>A0A1F5DPJ5</accession>
<evidence type="ECO:0000313" key="2">
    <source>
        <dbReference type="Proteomes" id="UP000178764"/>
    </source>
</evidence>
<name>A0A1F5DPJ5_9BACT</name>
<reference evidence="1 2" key="1">
    <citation type="journal article" date="2016" name="Nat. Commun.">
        <title>Thousands of microbial genomes shed light on interconnected biogeochemical processes in an aquifer system.</title>
        <authorList>
            <person name="Anantharaman K."/>
            <person name="Brown C.T."/>
            <person name="Hug L.A."/>
            <person name="Sharon I."/>
            <person name="Castelle C.J."/>
            <person name="Probst A.J."/>
            <person name="Thomas B.C."/>
            <person name="Singh A."/>
            <person name="Wilkins M.J."/>
            <person name="Karaoz U."/>
            <person name="Brodie E.L."/>
            <person name="Williams K.H."/>
            <person name="Hubbard S.S."/>
            <person name="Banfield J.F."/>
        </authorList>
    </citation>
    <scope>NUCLEOTIDE SEQUENCE [LARGE SCALE GENOMIC DNA]</scope>
</reference>
<organism evidence="1 2">
    <name type="scientific">Candidatus Berkelbacteria bacterium RBG_13_40_8</name>
    <dbReference type="NCBI Taxonomy" id="1797467"/>
    <lineage>
        <taxon>Bacteria</taxon>
        <taxon>Candidatus Berkelbacteria</taxon>
    </lineage>
</organism>
<evidence type="ECO:0000313" key="1">
    <source>
        <dbReference type="EMBL" id="OGD57045.1"/>
    </source>
</evidence>
<proteinExistence type="predicted"/>
<dbReference type="EMBL" id="MEZT01000007">
    <property type="protein sequence ID" value="OGD57045.1"/>
    <property type="molecule type" value="Genomic_DNA"/>
</dbReference>
<protein>
    <submittedName>
        <fullName evidence="1">Uncharacterized protein</fullName>
    </submittedName>
</protein>
<dbReference type="Proteomes" id="UP000178764">
    <property type="component" value="Unassembled WGS sequence"/>
</dbReference>
<gene>
    <name evidence="1" type="ORF">A2V71_00330</name>
</gene>